<protein>
    <submittedName>
        <fullName evidence="1">Uncharacterized protein</fullName>
    </submittedName>
</protein>
<organism evidence="1">
    <name type="scientific">Anguilla anguilla</name>
    <name type="common">European freshwater eel</name>
    <name type="synonym">Muraena anguilla</name>
    <dbReference type="NCBI Taxonomy" id="7936"/>
    <lineage>
        <taxon>Eukaryota</taxon>
        <taxon>Metazoa</taxon>
        <taxon>Chordata</taxon>
        <taxon>Craniata</taxon>
        <taxon>Vertebrata</taxon>
        <taxon>Euteleostomi</taxon>
        <taxon>Actinopterygii</taxon>
        <taxon>Neopterygii</taxon>
        <taxon>Teleostei</taxon>
        <taxon>Anguilliformes</taxon>
        <taxon>Anguillidae</taxon>
        <taxon>Anguilla</taxon>
    </lineage>
</organism>
<dbReference type="EMBL" id="GBXM01035755">
    <property type="protein sequence ID" value="JAH72822.1"/>
    <property type="molecule type" value="Transcribed_RNA"/>
</dbReference>
<reference evidence="1" key="1">
    <citation type="submission" date="2014-11" db="EMBL/GenBank/DDBJ databases">
        <authorList>
            <person name="Amaro Gonzalez C."/>
        </authorList>
    </citation>
    <scope>NUCLEOTIDE SEQUENCE</scope>
</reference>
<proteinExistence type="predicted"/>
<dbReference type="AlphaFoldDB" id="A0A0E9V465"/>
<reference evidence="1" key="2">
    <citation type="journal article" date="2015" name="Fish Shellfish Immunol.">
        <title>Early steps in the European eel (Anguilla anguilla)-Vibrio vulnificus interaction in the gills: Role of the RtxA13 toxin.</title>
        <authorList>
            <person name="Callol A."/>
            <person name="Pajuelo D."/>
            <person name="Ebbesson L."/>
            <person name="Teles M."/>
            <person name="MacKenzie S."/>
            <person name="Amaro C."/>
        </authorList>
    </citation>
    <scope>NUCLEOTIDE SEQUENCE</scope>
</reference>
<evidence type="ECO:0000313" key="1">
    <source>
        <dbReference type="EMBL" id="JAH72822.1"/>
    </source>
</evidence>
<accession>A0A0E9V465</accession>
<sequence length="16" mass="1840">MAFENEIATQMNANKK</sequence>
<name>A0A0E9V465_ANGAN</name>